<dbReference type="AlphaFoldDB" id="A0A2I0VLS2"/>
<accession>A0A2I0VLS2</accession>
<dbReference type="EMBL" id="KZ503429">
    <property type="protein sequence ID" value="PKU64362.1"/>
    <property type="molecule type" value="Genomic_DNA"/>
</dbReference>
<proteinExistence type="predicted"/>
<organism evidence="1 2">
    <name type="scientific">Dendrobium catenatum</name>
    <dbReference type="NCBI Taxonomy" id="906689"/>
    <lineage>
        <taxon>Eukaryota</taxon>
        <taxon>Viridiplantae</taxon>
        <taxon>Streptophyta</taxon>
        <taxon>Embryophyta</taxon>
        <taxon>Tracheophyta</taxon>
        <taxon>Spermatophyta</taxon>
        <taxon>Magnoliopsida</taxon>
        <taxon>Liliopsida</taxon>
        <taxon>Asparagales</taxon>
        <taxon>Orchidaceae</taxon>
        <taxon>Epidendroideae</taxon>
        <taxon>Malaxideae</taxon>
        <taxon>Dendrobiinae</taxon>
        <taxon>Dendrobium</taxon>
    </lineage>
</organism>
<evidence type="ECO:0000313" key="1">
    <source>
        <dbReference type="EMBL" id="PKU64362.1"/>
    </source>
</evidence>
<sequence>MLHRPACTIRGIGKVGGGIEIREGAKSLVQLEVSIGKGKQIVEDQNSEVFNASMNKKDVLEHNQTLFKEAVVVPEFQMDQKVMDNVNIIHKDVCDNEGERKSEISKIYFRGFIVRDDDGEQSPATYGRCSVKEEMSFGTSNEWRISECYVFSPAFGDDRVNLYHGVKVLVKMNKPLIINEGGQEMRKKMPEIVGKGKGILLQGNLEEVLKLGKPKLIKGDKTFSPYSNFKSTTNYGSDAVNLVYDCGDKGDSYVRMGTESNVAENSGRNLLVAAEDNVLADMEMQFKFYFRLKPQKSLLFNVLVYINRNTLFFPFHNRINPFRLPYPFSDNQIRR</sequence>
<dbReference type="Proteomes" id="UP000233837">
    <property type="component" value="Unassembled WGS sequence"/>
</dbReference>
<evidence type="ECO:0000313" key="2">
    <source>
        <dbReference type="Proteomes" id="UP000233837"/>
    </source>
</evidence>
<keyword evidence="2" id="KW-1185">Reference proteome</keyword>
<reference evidence="1 2" key="1">
    <citation type="journal article" date="2016" name="Sci. Rep.">
        <title>The Dendrobium catenatum Lindl. genome sequence provides insights into polysaccharide synthase, floral development and adaptive evolution.</title>
        <authorList>
            <person name="Zhang G.Q."/>
            <person name="Xu Q."/>
            <person name="Bian C."/>
            <person name="Tsai W.C."/>
            <person name="Yeh C.M."/>
            <person name="Liu K.W."/>
            <person name="Yoshida K."/>
            <person name="Zhang L.S."/>
            <person name="Chang S.B."/>
            <person name="Chen F."/>
            <person name="Shi Y."/>
            <person name="Su Y.Y."/>
            <person name="Zhang Y.Q."/>
            <person name="Chen L.J."/>
            <person name="Yin Y."/>
            <person name="Lin M."/>
            <person name="Huang H."/>
            <person name="Deng H."/>
            <person name="Wang Z.W."/>
            <person name="Zhu S.L."/>
            <person name="Zhao X."/>
            <person name="Deng C."/>
            <person name="Niu S.C."/>
            <person name="Huang J."/>
            <person name="Wang M."/>
            <person name="Liu G.H."/>
            <person name="Yang H.J."/>
            <person name="Xiao X.J."/>
            <person name="Hsiao Y.Y."/>
            <person name="Wu W.L."/>
            <person name="Chen Y.Y."/>
            <person name="Mitsuda N."/>
            <person name="Ohme-Takagi M."/>
            <person name="Luo Y.B."/>
            <person name="Van de Peer Y."/>
            <person name="Liu Z.J."/>
        </authorList>
    </citation>
    <scope>NUCLEOTIDE SEQUENCE [LARGE SCALE GENOMIC DNA]</scope>
    <source>
        <tissue evidence="1">The whole plant</tissue>
    </source>
</reference>
<gene>
    <name evidence="1" type="ORF">MA16_Dca005285</name>
</gene>
<reference evidence="1 2" key="2">
    <citation type="journal article" date="2017" name="Nature">
        <title>The Apostasia genome and the evolution of orchids.</title>
        <authorList>
            <person name="Zhang G.Q."/>
            <person name="Liu K.W."/>
            <person name="Li Z."/>
            <person name="Lohaus R."/>
            <person name="Hsiao Y.Y."/>
            <person name="Niu S.C."/>
            <person name="Wang J.Y."/>
            <person name="Lin Y.C."/>
            <person name="Xu Q."/>
            <person name="Chen L.J."/>
            <person name="Yoshida K."/>
            <person name="Fujiwara S."/>
            <person name="Wang Z.W."/>
            <person name="Zhang Y.Q."/>
            <person name="Mitsuda N."/>
            <person name="Wang M."/>
            <person name="Liu G.H."/>
            <person name="Pecoraro L."/>
            <person name="Huang H.X."/>
            <person name="Xiao X.J."/>
            <person name="Lin M."/>
            <person name="Wu X.Y."/>
            <person name="Wu W.L."/>
            <person name="Chen Y.Y."/>
            <person name="Chang S.B."/>
            <person name="Sakamoto S."/>
            <person name="Ohme-Takagi M."/>
            <person name="Yagi M."/>
            <person name="Zeng S.J."/>
            <person name="Shen C.Y."/>
            <person name="Yeh C.M."/>
            <person name="Luo Y.B."/>
            <person name="Tsai W.C."/>
            <person name="Van de Peer Y."/>
            <person name="Liu Z.J."/>
        </authorList>
    </citation>
    <scope>NUCLEOTIDE SEQUENCE [LARGE SCALE GENOMIC DNA]</scope>
    <source>
        <tissue evidence="1">The whole plant</tissue>
    </source>
</reference>
<name>A0A2I0VLS2_9ASPA</name>
<protein>
    <submittedName>
        <fullName evidence="1">Uncharacterized protein</fullName>
    </submittedName>
</protein>